<reference evidence="2" key="1">
    <citation type="submission" date="2020-02" db="EMBL/GenBank/DDBJ databases">
        <authorList>
            <person name="Meier V. D."/>
        </authorList>
    </citation>
    <scope>NUCLEOTIDE SEQUENCE</scope>
    <source>
        <strain evidence="2">AVDCRST_MAG13</strain>
    </source>
</reference>
<accession>A0A6J4STF8</accession>
<feature type="compositionally biased region" description="Low complexity" evidence="1">
    <location>
        <begin position="9"/>
        <end position="34"/>
    </location>
</feature>
<dbReference type="AlphaFoldDB" id="A0A6J4STF8"/>
<feature type="region of interest" description="Disordered" evidence="1">
    <location>
        <begin position="1"/>
        <end position="105"/>
    </location>
</feature>
<feature type="compositionally biased region" description="Basic residues" evidence="1">
    <location>
        <begin position="42"/>
        <end position="62"/>
    </location>
</feature>
<evidence type="ECO:0000313" key="2">
    <source>
        <dbReference type="EMBL" id="CAA9504735.1"/>
    </source>
</evidence>
<proteinExistence type="predicted"/>
<feature type="non-terminal residue" evidence="2">
    <location>
        <position position="105"/>
    </location>
</feature>
<feature type="compositionally biased region" description="Low complexity" evidence="1">
    <location>
        <begin position="63"/>
        <end position="105"/>
    </location>
</feature>
<gene>
    <name evidence="2" type="ORF">AVDCRST_MAG13-2463</name>
</gene>
<feature type="non-terminal residue" evidence="2">
    <location>
        <position position="1"/>
    </location>
</feature>
<organism evidence="2">
    <name type="scientific">uncultured Solirubrobacteraceae bacterium</name>
    <dbReference type="NCBI Taxonomy" id="1162706"/>
    <lineage>
        <taxon>Bacteria</taxon>
        <taxon>Bacillati</taxon>
        <taxon>Actinomycetota</taxon>
        <taxon>Thermoleophilia</taxon>
        <taxon>Solirubrobacterales</taxon>
        <taxon>Solirubrobacteraceae</taxon>
        <taxon>environmental samples</taxon>
    </lineage>
</organism>
<name>A0A6J4STF8_9ACTN</name>
<evidence type="ECO:0000256" key="1">
    <source>
        <dbReference type="SAM" id="MobiDB-lite"/>
    </source>
</evidence>
<dbReference type="EMBL" id="CADCVO010000390">
    <property type="protein sequence ID" value="CAA9504735.1"/>
    <property type="molecule type" value="Genomic_DNA"/>
</dbReference>
<sequence length="105" mass="11238">PCPPPSAPATPWRCGSATRAARASWAASAPSWRSGPPPARGSPRRAARRPARPSRSRSRPARRGTSGPRSRARASPGSPTACACRSRGPTGPRRPWRPWRSCPRP</sequence>
<protein>
    <submittedName>
        <fullName evidence="2">Uncharacterized protein</fullName>
    </submittedName>
</protein>